<keyword evidence="2" id="KW-1185">Reference proteome</keyword>
<protein>
    <submittedName>
        <fullName evidence="1">Uncharacterized protein</fullName>
    </submittedName>
</protein>
<proteinExistence type="predicted"/>
<evidence type="ECO:0000313" key="1">
    <source>
        <dbReference type="EMBL" id="KAJ4444822.1"/>
    </source>
</evidence>
<comment type="caution">
    <text evidence="1">The sequence shown here is derived from an EMBL/GenBank/DDBJ whole genome shotgun (WGS) entry which is preliminary data.</text>
</comment>
<dbReference type="EMBL" id="JAJSOF020000011">
    <property type="protein sequence ID" value="KAJ4444822.1"/>
    <property type="molecule type" value="Genomic_DNA"/>
</dbReference>
<dbReference type="Proteomes" id="UP001148838">
    <property type="component" value="Unassembled WGS sequence"/>
</dbReference>
<reference evidence="1 2" key="1">
    <citation type="journal article" date="2022" name="Allergy">
        <title>Genome assembly and annotation of Periplaneta americana reveal a comprehensive cockroach allergen profile.</title>
        <authorList>
            <person name="Wang L."/>
            <person name="Xiong Q."/>
            <person name="Saelim N."/>
            <person name="Wang L."/>
            <person name="Nong W."/>
            <person name="Wan A.T."/>
            <person name="Shi M."/>
            <person name="Liu X."/>
            <person name="Cao Q."/>
            <person name="Hui J.H.L."/>
            <person name="Sookrung N."/>
            <person name="Leung T.F."/>
            <person name="Tungtrongchitr A."/>
            <person name="Tsui S.K.W."/>
        </authorList>
    </citation>
    <scope>NUCLEOTIDE SEQUENCE [LARGE SCALE GENOMIC DNA]</scope>
    <source>
        <strain evidence="1">PWHHKU_190912</strain>
    </source>
</reference>
<gene>
    <name evidence="1" type="ORF">ANN_06619</name>
</gene>
<name>A0ABQ8TE11_PERAM</name>
<accession>A0ABQ8TE11</accession>
<organism evidence="1 2">
    <name type="scientific">Periplaneta americana</name>
    <name type="common">American cockroach</name>
    <name type="synonym">Blatta americana</name>
    <dbReference type="NCBI Taxonomy" id="6978"/>
    <lineage>
        <taxon>Eukaryota</taxon>
        <taxon>Metazoa</taxon>
        <taxon>Ecdysozoa</taxon>
        <taxon>Arthropoda</taxon>
        <taxon>Hexapoda</taxon>
        <taxon>Insecta</taxon>
        <taxon>Pterygota</taxon>
        <taxon>Neoptera</taxon>
        <taxon>Polyneoptera</taxon>
        <taxon>Dictyoptera</taxon>
        <taxon>Blattodea</taxon>
        <taxon>Blattoidea</taxon>
        <taxon>Blattidae</taxon>
        <taxon>Blattinae</taxon>
        <taxon>Periplaneta</taxon>
    </lineage>
</organism>
<sequence length="108" mass="11858">MAGLCEGGNEPPGSLKAINICGESYLARKIPWLGNTVVAWEHCLDVESEQEEENGTNQHHTHHVADWTVGLRVERGSATYRTGKVDKVASSLARSHSMRVLFMGLGDR</sequence>
<evidence type="ECO:0000313" key="2">
    <source>
        <dbReference type="Proteomes" id="UP001148838"/>
    </source>
</evidence>